<reference evidence="1 2" key="1">
    <citation type="journal article" date="2017" name="Int. J. Syst. Evol. Microbiol.">
        <title>Photobacterium alginatilyticum sp. nov., a marine bacterium isolated from bottom seawater.</title>
        <authorList>
            <person name="Wang X."/>
            <person name="Wang Y."/>
            <person name="Yang X."/>
            <person name="Sun H."/>
            <person name="Li B."/>
            <person name="Zhang X.H."/>
        </authorList>
    </citation>
    <scope>NUCLEOTIDE SEQUENCE [LARGE SCALE GENOMIC DNA]</scope>
    <source>
        <strain evidence="1 2">P03D4</strain>
    </source>
</reference>
<protein>
    <submittedName>
        <fullName evidence="1">Uncharacterized protein</fullName>
    </submittedName>
</protein>
<evidence type="ECO:0000313" key="1">
    <source>
        <dbReference type="EMBL" id="NBI56299.1"/>
    </source>
</evidence>
<keyword evidence="2" id="KW-1185">Reference proteome</keyword>
<comment type="caution">
    <text evidence="1">The sequence shown here is derived from an EMBL/GenBank/DDBJ whole genome shotgun (WGS) entry which is preliminary data.</text>
</comment>
<dbReference type="RefSeq" id="WP_160658598.1">
    <property type="nucleotide sequence ID" value="NZ_RSEJ01000073.1"/>
</dbReference>
<gene>
    <name evidence="1" type="ORF">EIZ48_27865</name>
</gene>
<dbReference type="Proteomes" id="UP000738517">
    <property type="component" value="Unassembled WGS sequence"/>
</dbReference>
<dbReference type="EMBL" id="RSEJ01000073">
    <property type="protein sequence ID" value="NBI56299.1"/>
    <property type="molecule type" value="Genomic_DNA"/>
</dbReference>
<name>A0ABW9YV90_9GAMM</name>
<evidence type="ECO:0000313" key="2">
    <source>
        <dbReference type="Proteomes" id="UP000738517"/>
    </source>
</evidence>
<accession>A0ABW9YV90</accession>
<organism evidence="1 2">
    <name type="scientific">Photobacterium alginatilyticum</name>
    <dbReference type="NCBI Taxonomy" id="1775171"/>
    <lineage>
        <taxon>Bacteria</taxon>
        <taxon>Pseudomonadati</taxon>
        <taxon>Pseudomonadota</taxon>
        <taxon>Gammaproteobacteria</taxon>
        <taxon>Vibrionales</taxon>
        <taxon>Vibrionaceae</taxon>
        <taxon>Photobacterium</taxon>
    </lineage>
</organism>
<sequence>MFIDESYEAYKSTKNVISKLCSWKEEVETKLSNSPEDTLLHAQISELELAIARLKIMAKTEIFSEKATVQQLEDTPDDYDYRLMCEWGYRDRANWTDAKVGSEIVVVKAGSYIINN</sequence>
<proteinExistence type="predicted"/>